<dbReference type="AlphaFoldDB" id="A0A7J8H1E8"/>
<evidence type="ECO:0000313" key="2">
    <source>
        <dbReference type="Proteomes" id="UP000593571"/>
    </source>
</evidence>
<comment type="caution">
    <text evidence="1">The sequence shown here is derived from an EMBL/GenBank/DDBJ whole genome shotgun (WGS) entry which is preliminary data.</text>
</comment>
<dbReference type="Proteomes" id="UP000593571">
    <property type="component" value="Unassembled WGS sequence"/>
</dbReference>
<proteinExistence type="predicted"/>
<keyword evidence="2" id="KW-1185">Reference proteome</keyword>
<name>A0A7J8H1E8_ROUAE</name>
<protein>
    <submittedName>
        <fullName evidence="1">Uncharacterized protein</fullName>
    </submittedName>
</protein>
<evidence type="ECO:0000313" key="1">
    <source>
        <dbReference type="EMBL" id="KAF6465988.1"/>
    </source>
</evidence>
<accession>A0A7J8H1E8</accession>
<reference evidence="1 2" key="1">
    <citation type="journal article" date="2020" name="Nature">
        <title>Six reference-quality genomes reveal evolution of bat adaptations.</title>
        <authorList>
            <person name="Jebb D."/>
            <person name="Huang Z."/>
            <person name="Pippel M."/>
            <person name="Hughes G.M."/>
            <person name="Lavrichenko K."/>
            <person name="Devanna P."/>
            <person name="Winkler S."/>
            <person name="Jermiin L.S."/>
            <person name="Skirmuntt E.C."/>
            <person name="Katzourakis A."/>
            <person name="Burkitt-Gray L."/>
            <person name="Ray D.A."/>
            <person name="Sullivan K.A.M."/>
            <person name="Roscito J.G."/>
            <person name="Kirilenko B.M."/>
            <person name="Davalos L.M."/>
            <person name="Corthals A.P."/>
            <person name="Power M.L."/>
            <person name="Jones G."/>
            <person name="Ransome R.D."/>
            <person name="Dechmann D.K.N."/>
            <person name="Locatelli A.G."/>
            <person name="Puechmaille S.J."/>
            <person name="Fedrigo O."/>
            <person name="Jarvis E.D."/>
            <person name="Hiller M."/>
            <person name="Vernes S.C."/>
            <person name="Myers E.W."/>
            <person name="Teeling E.C."/>
        </authorList>
    </citation>
    <scope>NUCLEOTIDE SEQUENCE [LARGE SCALE GENOMIC DNA]</scope>
    <source>
        <strain evidence="1">MRouAeg1</strain>
        <tissue evidence="1">Muscle</tissue>
    </source>
</reference>
<dbReference type="EMBL" id="JACASE010000005">
    <property type="protein sequence ID" value="KAF6465988.1"/>
    <property type="molecule type" value="Genomic_DNA"/>
</dbReference>
<gene>
    <name evidence="1" type="ORF">HJG63_011326</name>
</gene>
<organism evidence="1 2">
    <name type="scientific">Rousettus aegyptiacus</name>
    <name type="common">Egyptian fruit bat</name>
    <name type="synonym">Pteropus aegyptiacus</name>
    <dbReference type="NCBI Taxonomy" id="9407"/>
    <lineage>
        <taxon>Eukaryota</taxon>
        <taxon>Metazoa</taxon>
        <taxon>Chordata</taxon>
        <taxon>Craniata</taxon>
        <taxon>Vertebrata</taxon>
        <taxon>Euteleostomi</taxon>
        <taxon>Mammalia</taxon>
        <taxon>Eutheria</taxon>
        <taxon>Laurasiatheria</taxon>
        <taxon>Chiroptera</taxon>
        <taxon>Yinpterochiroptera</taxon>
        <taxon>Pteropodoidea</taxon>
        <taxon>Pteropodidae</taxon>
        <taxon>Rousettinae</taxon>
        <taxon>Rousettus</taxon>
    </lineage>
</organism>
<sequence>MQSKFPSEYFVFLKSVGLIHRVTATAQFVGALQCEPGSRCGRWGEPPGFLGFLTQPSPHPRFSLETLAICGVDAGRGRAKVEDLGRALRQGKVSRREFIKKTRVARKPERFLRPPSPHLRSAVTFPGPCVSCPQFPPRSLFSPPHPNF</sequence>